<gene>
    <name evidence="10" type="ORF">FL622_07625</name>
</gene>
<dbReference type="PRINTS" id="PR00411">
    <property type="entry name" value="PNDRDTASEI"/>
</dbReference>
<dbReference type="EC" id="1.6.5.9" evidence="2"/>
<keyword evidence="11" id="KW-1185">Reference proteome</keyword>
<keyword evidence="3" id="KW-0285">Flavoprotein</keyword>
<dbReference type="Proteomes" id="UP000317155">
    <property type="component" value="Unassembled WGS sequence"/>
</dbReference>
<evidence type="ECO:0000256" key="2">
    <source>
        <dbReference type="ARBA" id="ARBA00012637"/>
    </source>
</evidence>
<comment type="caution">
    <text evidence="10">The sequence shown here is derived from an EMBL/GenBank/DDBJ whole genome shotgun (WGS) entry which is preliminary data.</text>
</comment>
<dbReference type="InterPro" id="IPR045024">
    <property type="entry name" value="NDH-2"/>
</dbReference>
<dbReference type="AlphaFoldDB" id="A0A550JGX4"/>
<dbReference type="PANTHER" id="PTHR43706">
    <property type="entry name" value="NADH DEHYDROGENASE"/>
    <property type="match status" value="1"/>
</dbReference>
<evidence type="ECO:0000259" key="9">
    <source>
        <dbReference type="Pfam" id="PF07992"/>
    </source>
</evidence>
<proteinExistence type="inferred from homology"/>
<dbReference type="RefSeq" id="WP_092057486.1">
    <property type="nucleotide sequence ID" value="NZ_FOJJ01000034.1"/>
</dbReference>
<protein>
    <recommendedName>
        <fullName evidence="2">NADH:ubiquinone reductase (non-electrogenic)</fullName>
        <ecNumber evidence="2">1.6.5.9</ecNumber>
    </recommendedName>
</protein>
<feature type="domain" description="FAD/NAD(P)-binding" evidence="9">
    <location>
        <begin position="13"/>
        <end position="330"/>
    </location>
</feature>
<evidence type="ECO:0000256" key="1">
    <source>
        <dbReference type="ARBA" id="ARBA00005272"/>
    </source>
</evidence>
<dbReference type="PANTHER" id="PTHR43706:SF47">
    <property type="entry name" value="EXTERNAL NADH-UBIQUINONE OXIDOREDUCTASE 1, MITOCHONDRIAL-RELATED"/>
    <property type="match status" value="1"/>
</dbReference>
<comment type="similarity">
    <text evidence="1">Belongs to the NADH dehydrogenase family.</text>
</comment>
<dbReference type="SUPFAM" id="SSF51905">
    <property type="entry name" value="FAD/NAD(P)-binding domain"/>
    <property type="match status" value="2"/>
</dbReference>
<organism evidence="10 11">
    <name type="scientific">Trichloromonas acetexigens</name>
    <dbReference type="NCBI Taxonomy" id="38815"/>
    <lineage>
        <taxon>Bacteria</taxon>
        <taxon>Pseudomonadati</taxon>
        <taxon>Thermodesulfobacteriota</taxon>
        <taxon>Desulfuromonadia</taxon>
        <taxon>Desulfuromonadales</taxon>
        <taxon>Trichloromonadaceae</taxon>
        <taxon>Trichloromonas</taxon>
    </lineage>
</organism>
<keyword evidence="8" id="KW-0812">Transmembrane</keyword>
<evidence type="ECO:0000256" key="3">
    <source>
        <dbReference type="ARBA" id="ARBA00022630"/>
    </source>
</evidence>
<evidence type="ECO:0000313" key="11">
    <source>
        <dbReference type="Proteomes" id="UP000317155"/>
    </source>
</evidence>
<name>A0A550JGX4_9BACT</name>
<dbReference type="OrthoDB" id="9781621at2"/>
<evidence type="ECO:0000256" key="5">
    <source>
        <dbReference type="ARBA" id="ARBA00023002"/>
    </source>
</evidence>
<dbReference type="Gene3D" id="3.50.50.100">
    <property type="match status" value="1"/>
</dbReference>
<comment type="catalytic activity">
    <reaction evidence="7">
        <text>a quinone + NADH + H(+) = a quinol + NAD(+)</text>
        <dbReference type="Rhea" id="RHEA:46160"/>
        <dbReference type="ChEBI" id="CHEBI:15378"/>
        <dbReference type="ChEBI" id="CHEBI:24646"/>
        <dbReference type="ChEBI" id="CHEBI:57540"/>
        <dbReference type="ChEBI" id="CHEBI:57945"/>
        <dbReference type="ChEBI" id="CHEBI:132124"/>
        <dbReference type="EC" id="1.6.5.9"/>
    </reaction>
</comment>
<dbReference type="PRINTS" id="PR00368">
    <property type="entry name" value="FADPNR"/>
</dbReference>
<evidence type="ECO:0000256" key="7">
    <source>
        <dbReference type="ARBA" id="ARBA00047599"/>
    </source>
</evidence>
<dbReference type="EMBL" id="VJVV01000004">
    <property type="protein sequence ID" value="TRO82438.1"/>
    <property type="molecule type" value="Genomic_DNA"/>
</dbReference>
<feature type="transmembrane region" description="Helical" evidence="8">
    <location>
        <begin position="378"/>
        <end position="398"/>
    </location>
</feature>
<evidence type="ECO:0000256" key="8">
    <source>
        <dbReference type="SAM" id="Phobius"/>
    </source>
</evidence>
<dbReference type="Pfam" id="PF07992">
    <property type="entry name" value="Pyr_redox_2"/>
    <property type="match status" value="1"/>
</dbReference>
<dbReference type="GO" id="GO:0050136">
    <property type="term" value="F:NADH dehydrogenase (quinone) (non-electrogenic) activity"/>
    <property type="evidence" value="ECO:0007669"/>
    <property type="project" value="UniProtKB-EC"/>
</dbReference>
<evidence type="ECO:0000256" key="4">
    <source>
        <dbReference type="ARBA" id="ARBA00022827"/>
    </source>
</evidence>
<dbReference type="InterPro" id="IPR023753">
    <property type="entry name" value="FAD/NAD-binding_dom"/>
</dbReference>
<evidence type="ECO:0000313" key="10">
    <source>
        <dbReference type="EMBL" id="TRO82438.1"/>
    </source>
</evidence>
<accession>A0A550JGX4</accession>
<sequence length="438" mass="48211">MDKADIVHPHRPRVVIIGGGFAGINAAKALRDVPVSVLVADRRNYHLFQPLLYQVATAVLSPADIASPIRSILKDQANAEVRLAELTDIDLARHEVRFNNGSAHYDYLILATGATHSYFGKDDWESIAPGLKTIDDALEIRRRILLAFEEAEFEADEETRRGDLTFVVVGGGPTGVELAGALMEIAARTIPHDFRYIDTTTARVILVEAADRLLQAMPEEMSRRAEQELTEMGVEVRLNSLVTGMEDGAVYIGEERLATANVIWAAGVQGSPAARLLKSDLDRAGRVMVRPDLSVSGHPEIFVVGDLAHAVDSVTGAPVPGVAPAAKQMGEFVADVIRREIVGEITPPTRPAFAYHDKGTMATIGRFKAVAAVGKRKFTGTFAWLLWSLIHIFFLVGFRRRVFVMFSWIWHYASFHKGARLITGEPRMKIKSPRNSEE</sequence>
<keyword evidence="8" id="KW-1133">Transmembrane helix</keyword>
<evidence type="ECO:0000256" key="6">
    <source>
        <dbReference type="ARBA" id="ARBA00023027"/>
    </source>
</evidence>
<keyword evidence="5" id="KW-0560">Oxidoreductase</keyword>
<reference evidence="10 11" key="1">
    <citation type="submission" date="2019-07" db="EMBL/GenBank/DDBJ databases">
        <title>Insights of Desulfuromonas acetexigens electromicrobiology.</title>
        <authorList>
            <person name="Katuri K."/>
            <person name="Sapireddy V."/>
            <person name="Shaw D.R."/>
            <person name="Saikaly P."/>
        </authorList>
    </citation>
    <scope>NUCLEOTIDE SEQUENCE [LARGE SCALE GENOMIC DNA]</scope>
    <source>
        <strain evidence="10 11">2873</strain>
    </source>
</reference>
<keyword evidence="6" id="KW-0520">NAD</keyword>
<keyword evidence="4" id="KW-0274">FAD</keyword>
<keyword evidence="8" id="KW-0472">Membrane</keyword>
<dbReference type="InterPro" id="IPR036188">
    <property type="entry name" value="FAD/NAD-bd_sf"/>
</dbReference>